<reference evidence="18" key="1">
    <citation type="submission" date="2020-11" db="EMBL/GenBank/DDBJ databases">
        <authorList>
            <person name="Tran Van P."/>
        </authorList>
    </citation>
    <scope>NUCLEOTIDE SEQUENCE</scope>
</reference>
<dbReference type="SUPFAM" id="SSF63825">
    <property type="entry name" value="YWTD domain"/>
    <property type="match status" value="1"/>
</dbReference>
<dbReference type="CDD" id="cd00054">
    <property type="entry name" value="EGF_CA"/>
    <property type="match status" value="1"/>
</dbReference>
<dbReference type="PROSITE" id="PS50026">
    <property type="entry name" value="EGF_3"/>
    <property type="match status" value="2"/>
</dbReference>
<dbReference type="GO" id="GO:0060070">
    <property type="term" value="P:canonical Wnt signaling pathway"/>
    <property type="evidence" value="ECO:0007669"/>
    <property type="project" value="TreeGrafter"/>
</dbReference>
<feature type="transmembrane region" description="Helical" evidence="16">
    <location>
        <begin position="528"/>
        <end position="552"/>
    </location>
</feature>
<keyword evidence="9 16" id="KW-0472">Membrane</keyword>
<evidence type="ECO:0000256" key="11">
    <source>
        <dbReference type="ARBA" id="ARBA00023180"/>
    </source>
</evidence>
<evidence type="ECO:0000256" key="13">
    <source>
        <dbReference type="ARBA" id="ARBA00040020"/>
    </source>
</evidence>
<feature type="repeat" description="LDL-receptor class B" evidence="15">
    <location>
        <begin position="234"/>
        <end position="278"/>
    </location>
</feature>
<keyword evidence="10 14" id="KW-1015">Disulfide bond</keyword>
<evidence type="ECO:0000256" key="3">
    <source>
        <dbReference type="ARBA" id="ARBA00022536"/>
    </source>
</evidence>
<dbReference type="PROSITE" id="PS00022">
    <property type="entry name" value="EGF_1"/>
    <property type="match status" value="1"/>
</dbReference>
<dbReference type="GO" id="GO:0017147">
    <property type="term" value="F:Wnt-protein binding"/>
    <property type="evidence" value="ECO:0007669"/>
    <property type="project" value="TreeGrafter"/>
</dbReference>
<dbReference type="PANTHER" id="PTHR46513:SF42">
    <property type="entry name" value="PROTEIN CUEBALL"/>
    <property type="match status" value="1"/>
</dbReference>
<dbReference type="InterPro" id="IPR000742">
    <property type="entry name" value="EGF"/>
</dbReference>
<dbReference type="PANTHER" id="PTHR46513">
    <property type="entry name" value="VITELLOGENIN RECEPTOR-LIKE PROTEIN-RELATED-RELATED"/>
    <property type="match status" value="1"/>
</dbReference>
<proteinExistence type="inferred from homology"/>
<keyword evidence="11" id="KW-0325">Glycoprotein</keyword>
<feature type="disulfide bond" evidence="14">
    <location>
        <begin position="504"/>
        <end position="513"/>
    </location>
</feature>
<keyword evidence="8" id="KW-0896">Oogenesis</keyword>
<gene>
    <name evidence="18" type="ORF">TPSB3V08_LOCUS1906</name>
</gene>
<evidence type="ECO:0000256" key="15">
    <source>
        <dbReference type="PROSITE-ProRule" id="PRU00461"/>
    </source>
</evidence>
<feature type="domain" description="EGF-like" evidence="17">
    <location>
        <begin position="406"/>
        <end position="443"/>
    </location>
</feature>
<dbReference type="InterPro" id="IPR050778">
    <property type="entry name" value="Cueball_EGF_LRP_Nidogen"/>
</dbReference>
<keyword evidence="6" id="KW-0221">Differentiation</keyword>
<dbReference type="GO" id="GO:0007283">
    <property type="term" value="P:spermatogenesis"/>
    <property type="evidence" value="ECO:0007669"/>
    <property type="project" value="UniProtKB-KW"/>
</dbReference>
<evidence type="ECO:0000256" key="6">
    <source>
        <dbReference type="ARBA" id="ARBA00022782"/>
    </source>
</evidence>
<comment type="similarity">
    <text evidence="12">Belongs to the cueball family.</text>
</comment>
<evidence type="ECO:0000256" key="8">
    <source>
        <dbReference type="ARBA" id="ARBA00022943"/>
    </source>
</evidence>
<evidence type="ECO:0000256" key="2">
    <source>
        <dbReference type="ARBA" id="ARBA00022475"/>
    </source>
</evidence>
<keyword evidence="3 14" id="KW-0245">EGF-like domain</keyword>
<dbReference type="SMART" id="SM00135">
    <property type="entry name" value="LY"/>
    <property type="match status" value="5"/>
</dbReference>
<evidence type="ECO:0000313" key="18">
    <source>
        <dbReference type="EMBL" id="CAD7398865.1"/>
    </source>
</evidence>
<comment type="caution">
    <text evidence="14">Lacks conserved residue(s) required for the propagation of feature annotation.</text>
</comment>
<keyword evidence="7" id="KW-0744">Spermatogenesis</keyword>
<dbReference type="PROSITE" id="PS51120">
    <property type="entry name" value="LDLRB"/>
    <property type="match status" value="1"/>
</dbReference>
<feature type="disulfide bond" evidence="14">
    <location>
        <begin position="482"/>
        <end position="492"/>
    </location>
</feature>
<dbReference type="GO" id="GO:0005886">
    <property type="term" value="C:plasma membrane"/>
    <property type="evidence" value="ECO:0007669"/>
    <property type="project" value="UniProtKB-SubCell"/>
</dbReference>
<dbReference type="AlphaFoldDB" id="A0A7R9CLQ7"/>
<feature type="disulfide bond" evidence="14">
    <location>
        <begin position="433"/>
        <end position="442"/>
    </location>
</feature>
<keyword evidence="16" id="KW-1133">Transmembrane helix</keyword>
<evidence type="ECO:0000256" key="1">
    <source>
        <dbReference type="ARBA" id="ARBA00004251"/>
    </source>
</evidence>
<evidence type="ECO:0000256" key="9">
    <source>
        <dbReference type="ARBA" id="ARBA00023136"/>
    </source>
</evidence>
<dbReference type="GO" id="GO:0042813">
    <property type="term" value="F:Wnt receptor activity"/>
    <property type="evidence" value="ECO:0007669"/>
    <property type="project" value="TreeGrafter"/>
</dbReference>
<keyword evidence="5" id="KW-0677">Repeat</keyword>
<organism evidence="18">
    <name type="scientific">Timema poppense</name>
    <name type="common">Walking stick</name>
    <dbReference type="NCBI Taxonomy" id="170557"/>
    <lineage>
        <taxon>Eukaryota</taxon>
        <taxon>Metazoa</taxon>
        <taxon>Ecdysozoa</taxon>
        <taxon>Arthropoda</taxon>
        <taxon>Hexapoda</taxon>
        <taxon>Insecta</taxon>
        <taxon>Pterygota</taxon>
        <taxon>Neoptera</taxon>
        <taxon>Polyneoptera</taxon>
        <taxon>Phasmatodea</taxon>
        <taxon>Timematodea</taxon>
        <taxon>Timematoidea</taxon>
        <taxon>Timematidae</taxon>
        <taxon>Timema</taxon>
    </lineage>
</organism>
<dbReference type="PROSITE" id="PS01186">
    <property type="entry name" value="EGF_2"/>
    <property type="match status" value="1"/>
</dbReference>
<evidence type="ECO:0000256" key="10">
    <source>
        <dbReference type="ARBA" id="ARBA00023157"/>
    </source>
</evidence>
<protein>
    <recommendedName>
        <fullName evidence="13">Protein cueball</fullName>
    </recommendedName>
</protein>
<evidence type="ECO:0000256" key="14">
    <source>
        <dbReference type="PROSITE-ProRule" id="PRU00076"/>
    </source>
</evidence>
<evidence type="ECO:0000256" key="7">
    <source>
        <dbReference type="ARBA" id="ARBA00022871"/>
    </source>
</evidence>
<name>A0A7R9CLQ7_TIMPO</name>
<accession>A0A7R9CLQ7</accession>
<dbReference type="Gene3D" id="2.10.25.10">
    <property type="entry name" value="Laminin"/>
    <property type="match status" value="3"/>
</dbReference>
<evidence type="ECO:0000256" key="12">
    <source>
        <dbReference type="ARBA" id="ARBA00038070"/>
    </source>
</evidence>
<sequence length="639" mass="72206">MFPLRIGGHVVNTSSSSGLLVTRRLGLESRLGVPRVHAPQFNSDVTRISYHREGEGSKGKFRLPPSYKGRERGLKESSAFPHHTAFSRTITPIVQIPPSTSAKMAVASEGQLEFMNVTDNTSTILPQEFEDLTAIAFDPVHQIMFLSNSNHTNNSVSIFRLDVGGSHELTRLVHRKGGVIPGLAYDSVSSILYWTDGSFVFWMNTTHPNGSGEILFRFHYNEEPWGITVDSCHGFLFWTNHNHRNATIERSRLDGSNHEVLVREDVFQPVGIVVDQQTDKLIWCDNSEGIYYKIKRSNLDGSYVETILEGKHHSPVSITVGPKFIYWSDWTENAVWSIPKNDKDGSTVPQMLQLYKNNSPRGIAAWWDKKDFNAKQCYVEKEVTYPSTEYQNDASTTQTEIASQQELRPVSKEQFCLNEGVFVEKAGIKSCRCAPGYTGIRCDLFACHNYCVRGSCYIDEKENPSCRCLPGHRGERCELDVCDGYCLHGGRCTVQSRGGAACECDGGYKGRRCEDRWDVEQLWKSLDWWDICLAVACVVLLAIITILVKLNWHYRKRPRIKKRIIVNKNVTPLTSRPVQPGEQCEITIENCCNMNVCETPCFEPQLRSTKSLSKSDEKKNLLGNMEDEASCLPDQDGLY</sequence>
<evidence type="ECO:0000256" key="16">
    <source>
        <dbReference type="SAM" id="Phobius"/>
    </source>
</evidence>
<dbReference type="Gene3D" id="2.120.10.30">
    <property type="entry name" value="TolB, C-terminal domain"/>
    <property type="match status" value="1"/>
</dbReference>
<dbReference type="SMART" id="SM00181">
    <property type="entry name" value="EGF"/>
    <property type="match status" value="3"/>
</dbReference>
<dbReference type="InterPro" id="IPR000033">
    <property type="entry name" value="LDLR_classB_rpt"/>
</dbReference>
<dbReference type="EMBL" id="OD000698">
    <property type="protein sequence ID" value="CAD7398865.1"/>
    <property type="molecule type" value="Genomic_DNA"/>
</dbReference>
<dbReference type="InterPro" id="IPR011042">
    <property type="entry name" value="6-blade_b-propeller_TolB-like"/>
</dbReference>
<evidence type="ECO:0000256" key="5">
    <source>
        <dbReference type="ARBA" id="ARBA00022737"/>
    </source>
</evidence>
<comment type="subcellular location">
    <subcellularLocation>
        <location evidence="1">Cell membrane</location>
        <topology evidence="1">Single-pass type I membrane protein</topology>
    </subcellularLocation>
</comment>
<feature type="domain" description="EGF-like" evidence="17">
    <location>
        <begin position="478"/>
        <end position="514"/>
    </location>
</feature>
<dbReference type="SUPFAM" id="SSF57196">
    <property type="entry name" value="EGF/Laminin"/>
    <property type="match status" value="3"/>
</dbReference>
<keyword evidence="2" id="KW-1003">Cell membrane</keyword>
<keyword evidence="16" id="KW-0812">Transmembrane</keyword>
<dbReference type="Pfam" id="PF00058">
    <property type="entry name" value="Ldl_recept_b"/>
    <property type="match status" value="1"/>
</dbReference>
<evidence type="ECO:0000259" key="17">
    <source>
        <dbReference type="PROSITE" id="PS50026"/>
    </source>
</evidence>
<evidence type="ECO:0000256" key="4">
    <source>
        <dbReference type="ARBA" id="ARBA00022729"/>
    </source>
</evidence>
<keyword evidence="4" id="KW-0732">Signal</keyword>
<dbReference type="GO" id="GO:0048477">
    <property type="term" value="P:oogenesis"/>
    <property type="evidence" value="ECO:0007669"/>
    <property type="project" value="UniProtKB-KW"/>
</dbReference>